<evidence type="ECO:0000313" key="1">
    <source>
        <dbReference type="EMBL" id="CAH1780938.1"/>
    </source>
</evidence>
<keyword evidence="2" id="KW-1185">Reference proteome</keyword>
<feature type="non-terminal residue" evidence="1">
    <location>
        <position position="1"/>
    </location>
</feature>
<organism evidence="1 2">
    <name type="scientific">Owenia fusiformis</name>
    <name type="common">Polychaete worm</name>
    <dbReference type="NCBI Taxonomy" id="6347"/>
    <lineage>
        <taxon>Eukaryota</taxon>
        <taxon>Metazoa</taxon>
        <taxon>Spiralia</taxon>
        <taxon>Lophotrochozoa</taxon>
        <taxon>Annelida</taxon>
        <taxon>Polychaeta</taxon>
        <taxon>Sedentaria</taxon>
        <taxon>Canalipalpata</taxon>
        <taxon>Sabellida</taxon>
        <taxon>Oweniida</taxon>
        <taxon>Oweniidae</taxon>
        <taxon>Owenia</taxon>
    </lineage>
</organism>
<dbReference type="PANTHER" id="PTHR12348:SF26">
    <property type="entry name" value="PROTEIN TSCT-1"/>
    <property type="match status" value="1"/>
</dbReference>
<name>A0A8J1Y2T4_OWEFU</name>
<evidence type="ECO:0000313" key="2">
    <source>
        <dbReference type="Proteomes" id="UP000749559"/>
    </source>
</evidence>
<comment type="caution">
    <text evidence="1">The sequence shown here is derived from an EMBL/GenBank/DDBJ whole genome shotgun (WGS) entry which is preliminary data.</text>
</comment>
<dbReference type="PANTHER" id="PTHR12348">
    <property type="entry name" value="TSC22"/>
    <property type="match status" value="1"/>
</dbReference>
<sequence>MYVETITENEFEDDVMSEDEEHERMLRWQNRNNNATKIVNSLNNNNYQGISMMSPPNRFYGPSSPRPSENARCFRRMSTQVEAMVGASTVAIDNKIEQAMDLVKSHLMFAVKE</sequence>
<dbReference type="EMBL" id="CAIIXF020000004">
    <property type="protein sequence ID" value="CAH1780938.1"/>
    <property type="molecule type" value="Genomic_DNA"/>
</dbReference>
<reference evidence="1" key="1">
    <citation type="submission" date="2022-03" db="EMBL/GenBank/DDBJ databases">
        <authorList>
            <person name="Martin C."/>
        </authorList>
    </citation>
    <scope>NUCLEOTIDE SEQUENCE</scope>
</reference>
<protein>
    <submittedName>
        <fullName evidence="1">Uncharacterized protein</fullName>
    </submittedName>
</protein>
<dbReference type="AlphaFoldDB" id="A0A8J1Y2T4"/>
<accession>A0A8J1Y2T4</accession>
<gene>
    <name evidence="1" type="ORF">OFUS_LOCUS7571</name>
</gene>
<dbReference type="OrthoDB" id="6287680at2759"/>
<dbReference type="Proteomes" id="UP000749559">
    <property type="component" value="Unassembled WGS sequence"/>
</dbReference>
<proteinExistence type="predicted"/>
<dbReference type="Gene3D" id="1.20.5.490">
    <property type="entry name" value="Single helix bin"/>
    <property type="match status" value="1"/>
</dbReference>